<organism evidence="9 10">
    <name type="scientific">Sporanaerobacter acetigenes DSM 13106</name>
    <dbReference type="NCBI Taxonomy" id="1123281"/>
    <lineage>
        <taxon>Bacteria</taxon>
        <taxon>Bacillati</taxon>
        <taxon>Bacillota</taxon>
        <taxon>Tissierellia</taxon>
        <taxon>Tissierellales</taxon>
        <taxon>Sporanaerobacteraceae</taxon>
        <taxon>Sporanaerobacter</taxon>
    </lineage>
</organism>
<keyword evidence="6 7" id="KW-0472">Membrane</keyword>
<proteinExistence type="inferred from homology"/>
<dbReference type="InterPro" id="IPR025966">
    <property type="entry name" value="OppC_N"/>
</dbReference>
<dbReference type="Pfam" id="PF00528">
    <property type="entry name" value="BPD_transp_1"/>
    <property type="match status" value="1"/>
</dbReference>
<dbReference type="RefSeq" id="WP_072743907.1">
    <property type="nucleotide sequence ID" value="NZ_FQXR01000005.1"/>
</dbReference>
<dbReference type="CDD" id="cd06261">
    <property type="entry name" value="TM_PBP2"/>
    <property type="match status" value="1"/>
</dbReference>
<dbReference type="Pfam" id="PF12911">
    <property type="entry name" value="OppC_N"/>
    <property type="match status" value="1"/>
</dbReference>
<dbReference type="PANTHER" id="PTHR43386:SF22">
    <property type="entry name" value="OLIGOPEPTIDE TRANSPORT SYSTEM PERMEASE PROTEIN OPPC"/>
    <property type="match status" value="1"/>
</dbReference>
<keyword evidence="2 7" id="KW-0813">Transport</keyword>
<evidence type="ECO:0000256" key="4">
    <source>
        <dbReference type="ARBA" id="ARBA00022692"/>
    </source>
</evidence>
<comment type="similarity">
    <text evidence="7">Belongs to the binding-protein-dependent transport system permease family.</text>
</comment>
<evidence type="ECO:0000256" key="6">
    <source>
        <dbReference type="ARBA" id="ARBA00023136"/>
    </source>
</evidence>
<comment type="subcellular location">
    <subcellularLocation>
        <location evidence="1 7">Cell membrane</location>
        <topology evidence="1 7">Multi-pass membrane protein</topology>
    </subcellularLocation>
</comment>
<evidence type="ECO:0000313" key="10">
    <source>
        <dbReference type="Proteomes" id="UP000184389"/>
    </source>
</evidence>
<feature type="transmembrane region" description="Helical" evidence="7">
    <location>
        <begin position="104"/>
        <end position="125"/>
    </location>
</feature>
<feature type="domain" description="ABC transmembrane type-1" evidence="8">
    <location>
        <begin position="102"/>
        <end position="291"/>
    </location>
</feature>
<evidence type="ECO:0000313" key="9">
    <source>
        <dbReference type="EMBL" id="SHH86351.1"/>
    </source>
</evidence>
<feature type="transmembrane region" description="Helical" evidence="7">
    <location>
        <begin position="41"/>
        <end position="63"/>
    </location>
</feature>
<dbReference type="PANTHER" id="PTHR43386">
    <property type="entry name" value="OLIGOPEPTIDE TRANSPORT SYSTEM PERMEASE PROTEIN APPC"/>
    <property type="match status" value="1"/>
</dbReference>
<dbReference type="Gene3D" id="1.10.3720.10">
    <property type="entry name" value="MetI-like"/>
    <property type="match status" value="1"/>
</dbReference>
<reference evidence="9 10" key="1">
    <citation type="submission" date="2016-11" db="EMBL/GenBank/DDBJ databases">
        <authorList>
            <person name="Jaros S."/>
            <person name="Januszkiewicz K."/>
            <person name="Wedrychowicz H."/>
        </authorList>
    </citation>
    <scope>NUCLEOTIDE SEQUENCE [LARGE SCALE GENOMIC DNA]</scope>
    <source>
        <strain evidence="9 10">DSM 13106</strain>
    </source>
</reference>
<sequence>MNVTKEKFRPSTDIYESIEETRTIEDISIKHIKSMILSNKIMMISIIILITYIVMAIVGPFLIPYDYKTTDLSNVNKWPNSEHWFGTDELGRDLWQRTWVGARVSIFIGIISGLIQTIVGAFVGGMSGLLGGKVDNIIMRCLDIISAIPYTIITILIMVVMGSGIISLIIAISITSWIDMARLVRGQIIQLKNLEYIMSAKLMGASNLWILFKHLLPNCIWIIIIQLTISIPEAIFSEAYLSFLGIGIKPPMASWGLLANLGIKHIRTHPYQLVIPGILISVFILAMNILGDGFRDAFDPTLNTVKDRK</sequence>
<evidence type="ECO:0000259" key="8">
    <source>
        <dbReference type="PROSITE" id="PS50928"/>
    </source>
</evidence>
<dbReference type="OrthoDB" id="9783218at2"/>
<accession>A0A1M5WFS6</accession>
<dbReference type="InterPro" id="IPR000515">
    <property type="entry name" value="MetI-like"/>
</dbReference>
<keyword evidence="10" id="KW-1185">Reference proteome</keyword>
<keyword evidence="3" id="KW-1003">Cell membrane</keyword>
<dbReference type="PROSITE" id="PS50928">
    <property type="entry name" value="ABC_TM1"/>
    <property type="match status" value="1"/>
</dbReference>
<dbReference type="STRING" id="1123281.SAMN02745180_01217"/>
<protein>
    <submittedName>
        <fullName evidence="9">Oligopeptide transport system permease protein</fullName>
    </submittedName>
</protein>
<evidence type="ECO:0000256" key="3">
    <source>
        <dbReference type="ARBA" id="ARBA00022475"/>
    </source>
</evidence>
<dbReference type="GO" id="GO:0055085">
    <property type="term" value="P:transmembrane transport"/>
    <property type="evidence" value="ECO:0007669"/>
    <property type="project" value="InterPro"/>
</dbReference>
<evidence type="ECO:0000256" key="1">
    <source>
        <dbReference type="ARBA" id="ARBA00004651"/>
    </source>
</evidence>
<evidence type="ECO:0000256" key="5">
    <source>
        <dbReference type="ARBA" id="ARBA00022989"/>
    </source>
</evidence>
<keyword evidence="4 7" id="KW-0812">Transmembrane</keyword>
<dbReference type="Proteomes" id="UP000184389">
    <property type="component" value="Unassembled WGS sequence"/>
</dbReference>
<name>A0A1M5WFS6_9FIRM</name>
<dbReference type="GO" id="GO:0005886">
    <property type="term" value="C:plasma membrane"/>
    <property type="evidence" value="ECO:0007669"/>
    <property type="project" value="UniProtKB-SubCell"/>
</dbReference>
<gene>
    <name evidence="9" type="ORF">SAMN02745180_01217</name>
</gene>
<feature type="transmembrane region" description="Helical" evidence="7">
    <location>
        <begin position="273"/>
        <end position="291"/>
    </location>
</feature>
<dbReference type="SUPFAM" id="SSF161098">
    <property type="entry name" value="MetI-like"/>
    <property type="match status" value="1"/>
</dbReference>
<keyword evidence="5 7" id="KW-1133">Transmembrane helix</keyword>
<feature type="transmembrane region" description="Helical" evidence="7">
    <location>
        <begin position="239"/>
        <end position="261"/>
    </location>
</feature>
<evidence type="ECO:0000256" key="2">
    <source>
        <dbReference type="ARBA" id="ARBA00022448"/>
    </source>
</evidence>
<dbReference type="InterPro" id="IPR035906">
    <property type="entry name" value="MetI-like_sf"/>
</dbReference>
<dbReference type="EMBL" id="FQXR01000005">
    <property type="protein sequence ID" value="SHH86351.1"/>
    <property type="molecule type" value="Genomic_DNA"/>
</dbReference>
<dbReference type="InterPro" id="IPR050366">
    <property type="entry name" value="BP-dependent_transpt_permease"/>
</dbReference>
<evidence type="ECO:0000256" key="7">
    <source>
        <dbReference type="RuleBase" id="RU363032"/>
    </source>
</evidence>
<feature type="transmembrane region" description="Helical" evidence="7">
    <location>
        <begin position="205"/>
        <end position="227"/>
    </location>
</feature>
<dbReference type="AlphaFoldDB" id="A0A1M5WFS6"/>